<dbReference type="RefSeq" id="WP_069441055.1">
    <property type="nucleotide sequence ID" value="NZ_LPWF01000013.1"/>
</dbReference>
<feature type="signal peptide" evidence="2">
    <location>
        <begin position="1"/>
        <end position="21"/>
    </location>
</feature>
<evidence type="ECO:0000313" key="3">
    <source>
        <dbReference type="EMBL" id="ODS00483.1"/>
    </source>
</evidence>
<proteinExistence type="predicted"/>
<evidence type="ECO:0000256" key="2">
    <source>
        <dbReference type="SAM" id="SignalP"/>
    </source>
</evidence>
<reference evidence="3 4" key="1">
    <citation type="journal article" date="2016" name="Environ. Microbiol.">
        <title>New Methyloceanibacter diversity from North Sea sediments includes methanotroph containing solely the soluble methane monooxygenase.</title>
        <authorList>
            <person name="Vekeman B."/>
            <person name="Kerckhof F.M."/>
            <person name="Cremers G."/>
            <person name="de Vos P."/>
            <person name="Vandamme P."/>
            <person name="Boon N."/>
            <person name="Op den Camp H.J."/>
            <person name="Heylen K."/>
        </authorList>
    </citation>
    <scope>NUCLEOTIDE SEQUENCE [LARGE SCALE GENOMIC DNA]</scope>
    <source>
        <strain evidence="3 4">R-67175</strain>
    </source>
</reference>
<evidence type="ECO:0000256" key="1">
    <source>
        <dbReference type="SAM" id="MobiDB-lite"/>
    </source>
</evidence>
<feature type="chain" id="PRO_5009139103" evidence="2">
    <location>
        <begin position="22"/>
        <end position="153"/>
    </location>
</feature>
<comment type="caution">
    <text evidence="3">The sequence shown here is derived from an EMBL/GenBank/DDBJ whole genome shotgun (WGS) entry which is preliminary data.</text>
</comment>
<dbReference type="EMBL" id="LPWF01000013">
    <property type="protein sequence ID" value="ODS00483.1"/>
    <property type="molecule type" value="Genomic_DNA"/>
</dbReference>
<evidence type="ECO:0000313" key="4">
    <source>
        <dbReference type="Proteomes" id="UP000094472"/>
    </source>
</evidence>
<dbReference type="PROSITE" id="PS51257">
    <property type="entry name" value="PROKAR_LIPOPROTEIN"/>
    <property type="match status" value="1"/>
</dbReference>
<name>A0A1E3W3V9_9HYPH</name>
<dbReference type="AlphaFoldDB" id="A0A1E3W3V9"/>
<keyword evidence="2" id="KW-0732">Signal</keyword>
<accession>A0A1E3W3V9</accession>
<feature type="region of interest" description="Disordered" evidence="1">
    <location>
        <begin position="21"/>
        <end position="42"/>
    </location>
</feature>
<protein>
    <submittedName>
        <fullName evidence="3">Uncharacterized protein</fullName>
    </submittedName>
</protein>
<dbReference type="Proteomes" id="UP000094472">
    <property type="component" value="Unassembled WGS sequence"/>
</dbReference>
<gene>
    <name evidence="3" type="ORF">AUC69_01090</name>
</gene>
<organism evidence="3 4">
    <name type="scientific">Methyloceanibacter superfactus</name>
    <dbReference type="NCBI Taxonomy" id="1774969"/>
    <lineage>
        <taxon>Bacteria</taxon>
        <taxon>Pseudomonadati</taxon>
        <taxon>Pseudomonadota</taxon>
        <taxon>Alphaproteobacteria</taxon>
        <taxon>Hyphomicrobiales</taxon>
        <taxon>Hyphomicrobiaceae</taxon>
        <taxon>Methyloceanibacter</taxon>
    </lineage>
</organism>
<keyword evidence="4" id="KW-1185">Reference proteome</keyword>
<sequence length="153" mass="16471">MIRPLIAALALAVMACGTAAATEPEAKTESDPSQPTRMGEEKEKPVYVQLIVKACHRAETPLEPTGQGKIYDNEKAQTLEERKAALTALGCIDVPVPMEFLADLMSPNACMGHAGFLAAMQFLEQRQDLAEFPAVGAWQCVITDHEVIGATTM</sequence>
<dbReference type="OrthoDB" id="8446230at2"/>